<dbReference type="PROSITE" id="PS50097">
    <property type="entry name" value="BTB"/>
    <property type="match status" value="1"/>
</dbReference>
<organism evidence="2 3">
    <name type="scientific">Zasmidium cellare</name>
    <name type="common">Wine cellar mold</name>
    <name type="synonym">Racodium cellare</name>
    <dbReference type="NCBI Taxonomy" id="395010"/>
    <lineage>
        <taxon>Eukaryota</taxon>
        <taxon>Fungi</taxon>
        <taxon>Dikarya</taxon>
        <taxon>Ascomycota</taxon>
        <taxon>Pezizomycotina</taxon>
        <taxon>Dothideomycetes</taxon>
        <taxon>Dothideomycetidae</taxon>
        <taxon>Mycosphaerellales</taxon>
        <taxon>Mycosphaerellaceae</taxon>
        <taxon>Zasmidium</taxon>
    </lineage>
</organism>
<dbReference type="PANTHER" id="PTHR47843">
    <property type="entry name" value="BTB DOMAIN-CONTAINING PROTEIN-RELATED"/>
    <property type="match status" value="1"/>
</dbReference>
<comment type="caution">
    <text evidence="2">The sequence shown here is derived from an EMBL/GenBank/DDBJ whole genome shotgun (WGS) entry which is preliminary data.</text>
</comment>
<dbReference type="InterPro" id="IPR011333">
    <property type="entry name" value="SKP1/BTB/POZ_sf"/>
</dbReference>
<dbReference type="CDD" id="cd18186">
    <property type="entry name" value="BTB_POZ_ZBTB_KLHL-like"/>
    <property type="match status" value="1"/>
</dbReference>
<evidence type="ECO:0000313" key="2">
    <source>
        <dbReference type="EMBL" id="KAK4495739.1"/>
    </source>
</evidence>
<keyword evidence="3" id="KW-1185">Reference proteome</keyword>
<dbReference type="EMBL" id="JAXOVC010000011">
    <property type="protein sequence ID" value="KAK4495739.1"/>
    <property type="molecule type" value="Genomic_DNA"/>
</dbReference>
<feature type="domain" description="BTB" evidence="1">
    <location>
        <begin position="16"/>
        <end position="78"/>
    </location>
</feature>
<dbReference type="PANTHER" id="PTHR47843:SF2">
    <property type="entry name" value="BTB DOMAIN-CONTAINING PROTEIN"/>
    <property type="match status" value="1"/>
</dbReference>
<gene>
    <name evidence="2" type="ORF">PRZ48_013007</name>
</gene>
<dbReference type="InterPro" id="IPR000210">
    <property type="entry name" value="BTB/POZ_dom"/>
</dbReference>
<evidence type="ECO:0000259" key="1">
    <source>
        <dbReference type="PROSITE" id="PS50097"/>
    </source>
</evidence>
<dbReference type="Gene3D" id="3.30.710.10">
    <property type="entry name" value="Potassium Channel Kv1.1, Chain A"/>
    <property type="match status" value="1"/>
</dbReference>
<protein>
    <recommendedName>
        <fullName evidence="1">BTB domain-containing protein</fullName>
    </recommendedName>
</protein>
<evidence type="ECO:0000313" key="3">
    <source>
        <dbReference type="Proteomes" id="UP001305779"/>
    </source>
</evidence>
<name>A0ABR0E2T9_ZASCE</name>
<proteinExistence type="predicted"/>
<dbReference type="Proteomes" id="UP001305779">
    <property type="component" value="Unassembled WGS sequence"/>
</dbReference>
<dbReference type="SUPFAM" id="SSF54695">
    <property type="entry name" value="POZ domain"/>
    <property type="match status" value="1"/>
</dbReference>
<sequence>MAGDTPPNAEELYSSAIVTITVGAEPGAKFYIHQSILEANSPFFKAALNKRWSEGKSLEVSLPEDETAVFATYIDWLYQKVICAGFKAKPGTETRDMTEDEHAEEFALLSKLYILAEKIQDDECCDAAMERMIEKSETKDSDGNCWYPTGHTVTRLYNSTLPGAPVRKFLVEVHRAEATSQWIIENSEDNHVEFLTDLVTALLDDRQPDTFLDHYSSRKKQFLKKG</sequence>
<accession>A0ABR0E2T9</accession>
<dbReference type="Pfam" id="PF00651">
    <property type="entry name" value="BTB"/>
    <property type="match status" value="1"/>
</dbReference>
<reference evidence="2 3" key="1">
    <citation type="journal article" date="2023" name="G3 (Bethesda)">
        <title>A chromosome-level genome assembly of Zasmidium syzygii isolated from banana leaves.</title>
        <authorList>
            <person name="van Westerhoven A.C."/>
            <person name="Mehrabi R."/>
            <person name="Talebi R."/>
            <person name="Steentjes M.B.F."/>
            <person name="Corcolon B."/>
            <person name="Chong P.A."/>
            <person name="Kema G.H.J."/>
            <person name="Seidl M.F."/>
        </authorList>
    </citation>
    <scope>NUCLEOTIDE SEQUENCE [LARGE SCALE GENOMIC DNA]</scope>
    <source>
        <strain evidence="2 3">P124</strain>
    </source>
</reference>